<dbReference type="GO" id="GO:0016987">
    <property type="term" value="F:sigma factor activity"/>
    <property type="evidence" value="ECO:0007669"/>
    <property type="project" value="UniProtKB-KW"/>
</dbReference>
<keyword evidence="8" id="KW-1185">Reference proteome</keyword>
<protein>
    <submittedName>
        <fullName evidence="7">Sigma-70 family RNA polymerase sigma factor</fullName>
    </submittedName>
</protein>
<reference evidence="7 8" key="1">
    <citation type="submission" date="2021-04" db="EMBL/GenBank/DDBJ databases">
        <authorList>
            <person name="Tang X."/>
            <person name="Zhou X."/>
            <person name="Chen X."/>
            <person name="Cernava T."/>
            <person name="Zhang C."/>
        </authorList>
    </citation>
    <scope>NUCLEOTIDE SEQUENCE [LARGE SCALE GENOMIC DNA]</scope>
    <source>
        <strain evidence="7 8">BH-SS-21</strain>
        <plasmid evidence="7">p1</plasmid>
    </source>
</reference>
<proteinExistence type="inferred from homology"/>
<dbReference type="PANTHER" id="PTHR43133:SF8">
    <property type="entry name" value="RNA POLYMERASE SIGMA FACTOR HI_1459-RELATED"/>
    <property type="match status" value="1"/>
</dbReference>
<accession>A0A941B9I9</accession>
<dbReference type="InterPro" id="IPR013249">
    <property type="entry name" value="RNA_pol_sigma70_r4_t2"/>
</dbReference>
<dbReference type="EMBL" id="JAGPYQ010000004">
    <property type="protein sequence ID" value="MBQ0855700.1"/>
    <property type="molecule type" value="Genomic_DNA"/>
</dbReference>
<dbReference type="Gene3D" id="1.10.10.10">
    <property type="entry name" value="Winged helix-like DNA-binding domain superfamily/Winged helix DNA-binding domain"/>
    <property type="match status" value="1"/>
</dbReference>
<organism evidence="7 8">
    <name type="scientific">Streptomyces liliiviolaceus</name>
    <dbReference type="NCBI Taxonomy" id="2823109"/>
    <lineage>
        <taxon>Bacteria</taxon>
        <taxon>Bacillati</taxon>
        <taxon>Actinomycetota</taxon>
        <taxon>Actinomycetes</taxon>
        <taxon>Kitasatosporales</taxon>
        <taxon>Streptomycetaceae</taxon>
        <taxon>Streptomyces</taxon>
    </lineage>
</organism>
<comment type="caution">
    <text evidence="7">The sequence shown here is derived from an EMBL/GenBank/DDBJ whole genome shotgun (WGS) entry which is preliminary data.</text>
</comment>
<dbReference type="InterPro" id="IPR014284">
    <property type="entry name" value="RNA_pol_sigma-70_dom"/>
</dbReference>
<keyword evidence="3" id="KW-0731">Sigma factor</keyword>
<sequence>MDANSEVGGNASESFDVFFRECFPRIVSFLVSEGYALEDSRDAAETAMTQTYSRWEGLSTPKAYAFKIAIREAGKNYFRGREDIARAVKGGWLRSPKDTEGDTLNIEGESWIKFILSQLPEGQRIAMALHVDGFTVSEIAQTMGVRKSTVRSHLRHARATLKRLLQEKEG</sequence>
<name>A0A941B9I9_9ACTN</name>
<evidence type="ECO:0000313" key="8">
    <source>
        <dbReference type="Proteomes" id="UP000677413"/>
    </source>
</evidence>
<dbReference type="Pfam" id="PF08281">
    <property type="entry name" value="Sigma70_r4_2"/>
    <property type="match status" value="1"/>
</dbReference>
<dbReference type="InterPro" id="IPR013324">
    <property type="entry name" value="RNA_pol_sigma_r3/r4-like"/>
</dbReference>
<evidence type="ECO:0000313" key="7">
    <source>
        <dbReference type="EMBL" id="MBQ0855700.1"/>
    </source>
</evidence>
<evidence type="ECO:0000259" key="6">
    <source>
        <dbReference type="Pfam" id="PF08281"/>
    </source>
</evidence>
<geneLocation type="plasmid" evidence="7">
    <name>p1</name>
</geneLocation>
<keyword evidence="4" id="KW-0238">DNA-binding</keyword>
<comment type="similarity">
    <text evidence="1">Belongs to the sigma-70 factor family. ECF subfamily.</text>
</comment>
<evidence type="ECO:0000256" key="4">
    <source>
        <dbReference type="ARBA" id="ARBA00023125"/>
    </source>
</evidence>
<evidence type="ECO:0000256" key="3">
    <source>
        <dbReference type="ARBA" id="ARBA00023082"/>
    </source>
</evidence>
<keyword evidence="7" id="KW-0614">Plasmid</keyword>
<dbReference type="InterPro" id="IPR039425">
    <property type="entry name" value="RNA_pol_sigma-70-like"/>
</dbReference>
<dbReference type="NCBIfam" id="TIGR02937">
    <property type="entry name" value="sigma70-ECF"/>
    <property type="match status" value="1"/>
</dbReference>
<dbReference type="GO" id="GO:0006352">
    <property type="term" value="P:DNA-templated transcription initiation"/>
    <property type="evidence" value="ECO:0007669"/>
    <property type="project" value="InterPro"/>
</dbReference>
<dbReference type="AlphaFoldDB" id="A0A941B9I9"/>
<dbReference type="PANTHER" id="PTHR43133">
    <property type="entry name" value="RNA POLYMERASE ECF-TYPE SIGMA FACTO"/>
    <property type="match status" value="1"/>
</dbReference>
<keyword evidence="2" id="KW-0805">Transcription regulation</keyword>
<dbReference type="Proteomes" id="UP000677413">
    <property type="component" value="Unassembled WGS sequence"/>
</dbReference>
<gene>
    <name evidence="7" type="ORF">J8N05_46950</name>
</gene>
<feature type="domain" description="RNA polymerase sigma factor 70 region 4 type 2" evidence="6">
    <location>
        <begin position="115"/>
        <end position="161"/>
    </location>
</feature>
<evidence type="ECO:0000256" key="5">
    <source>
        <dbReference type="ARBA" id="ARBA00023163"/>
    </source>
</evidence>
<dbReference type="SUPFAM" id="SSF88659">
    <property type="entry name" value="Sigma3 and sigma4 domains of RNA polymerase sigma factors"/>
    <property type="match status" value="1"/>
</dbReference>
<dbReference type="RefSeq" id="WP_210894660.1">
    <property type="nucleotide sequence ID" value="NZ_JAGPYQ010000004.1"/>
</dbReference>
<keyword evidence="5" id="KW-0804">Transcription</keyword>
<evidence type="ECO:0000256" key="2">
    <source>
        <dbReference type="ARBA" id="ARBA00023015"/>
    </source>
</evidence>
<dbReference type="InterPro" id="IPR036388">
    <property type="entry name" value="WH-like_DNA-bd_sf"/>
</dbReference>
<evidence type="ECO:0000256" key="1">
    <source>
        <dbReference type="ARBA" id="ARBA00010641"/>
    </source>
</evidence>
<dbReference type="GO" id="GO:0003677">
    <property type="term" value="F:DNA binding"/>
    <property type="evidence" value="ECO:0007669"/>
    <property type="project" value="UniProtKB-KW"/>
</dbReference>